<dbReference type="Gene3D" id="3.40.50.720">
    <property type="entry name" value="NAD(P)-binding Rossmann-like Domain"/>
    <property type="match status" value="1"/>
</dbReference>
<dbReference type="GO" id="GO:0016491">
    <property type="term" value="F:oxidoreductase activity"/>
    <property type="evidence" value="ECO:0007669"/>
    <property type="project" value="UniProtKB-KW"/>
</dbReference>
<reference evidence="5" key="2">
    <citation type="submission" date="2020-09" db="EMBL/GenBank/DDBJ databases">
        <authorList>
            <person name="Sun Q."/>
            <person name="Zhou Y."/>
        </authorList>
    </citation>
    <scope>NUCLEOTIDE SEQUENCE</scope>
    <source>
        <strain evidence="5">CGMCC 1.12919</strain>
    </source>
</reference>
<dbReference type="InterPro" id="IPR002347">
    <property type="entry name" value="SDR_fam"/>
</dbReference>
<evidence type="ECO:0000256" key="3">
    <source>
        <dbReference type="RuleBase" id="RU000363"/>
    </source>
</evidence>
<comment type="caution">
    <text evidence="5">The sequence shown here is derived from an EMBL/GenBank/DDBJ whole genome shotgun (WGS) entry which is preliminary data.</text>
</comment>
<dbReference type="Proteomes" id="UP000637002">
    <property type="component" value="Unassembled WGS sequence"/>
</dbReference>
<gene>
    <name evidence="5" type="ORF">GCM10010994_45260</name>
</gene>
<dbReference type="InterPro" id="IPR020904">
    <property type="entry name" value="Sc_DH/Rdtase_CS"/>
</dbReference>
<feature type="domain" description="Ketoreductase" evidence="4">
    <location>
        <begin position="8"/>
        <end position="194"/>
    </location>
</feature>
<dbReference type="PRINTS" id="PR00080">
    <property type="entry name" value="SDRFAMILY"/>
</dbReference>
<dbReference type="PROSITE" id="PS00061">
    <property type="entry name" value="ADH_SHORT"/>
    <property type="match status" value="1"/>
</dbReference>
<accession>A0A916XKT0</accession>
<dbReference type="CDD" id="cd05233">
    <property type="entry name" value="SDR_c"/>
    <property type="match status" value="1"/>
</dbReference>
<dbReference type="Pfam" id="PF00106">
    <property type="entry name" value="adh_short"/>
    <property type="match status" value="1"/>
</dbReference>
<dbReference type="InterPro" id="IPR036291">
    <property type="entry name" value="NAD(P)-bd_dom_sf"/>
</dbReference>
<keyword evidence="6" id="KW-1185">Reference proteome</keyword>
<comment type="similarity">
    <text evidence="1 3">Belongs to the short-chain dehydrogenases/reductases (SDR) family.</text>
</comment>
<dbReference type="PANTHER" id="PTHR43639">
    <property type="entry name" value="OXIDOREDUCTASE, SHORT-CHAIN DEHYDROGENASE/REDUCTASE FAMILY (AFU_ORTHOLOGUE AFUA_5G02870)"/>
    <property type="match status" value="1"/>
</dbReference>
<evidence type="ECO:0000313" key="5">
    <source>
        <dbReference type="EMBL" id="GGC82281.1"/>
    </source>
</evidence>
<dbReference type="SUPFAM" id="SSF51735">
    <property type="entry name" value="NAD(P)-binding Rossmann-fold domains"/>
    <property type="match status" value="1"/>
</dbReference>
<evidence type="ECO:0000256" key="2">
    <source>
        <dbReference type="ARBA" id="ARBA00023002"/>
    </source>
</evidence>
<organism evidence="5 6">
    <name type="scientific">Chelatococcus reniformis</name>
    <dbReference type="NCBI Taxonomy" id="1494448"/>
    <lineage>
        <taxon>Bacteria</taxon>
        <taxon>Pseudomonadati</taxon>
        <taxon>Pseudomonadota</taxon>
        <taxon>Alphaproteobacteria</taxon>
        <taxon>Hyphomicrobiales</taxon>
        <taxon>Chelatococcaceae</taxon>
        <taxon>Chelatococcus</taxon>
    </lineage>
</organism>
<evidence type="ECO:0000256" key="1">
    <source>
        <dbReference type="ARBA" id="ARBA00006484"/>
    </source>
</evidence>
<sequence>MPKTSERPVVLVTGGGTGVGAAAVIQLAKRGYNAVVNYSRSRAEAEATAGVAAGHGADAIALQGNVAENADCCRIVEATVERFGRLDAVVNSAGATQFVPIHELGKQNAEDFQRVYGVNVIGTYQMVRAAAPYLKQSGSGAIVNISSIAGTNGNGSSIAYVASKGALNTLTLTLARLLSPEVRVNCVLPGLIDTRWLPDGLGVETFETVKRNFASMSALDDVCSAEDIADAVTFLVADALKMTGQFLTVDAGFVLGRPARVSK</sequence>
<keyword evidence="2" id="KW-0560">Oxidoreductase</keyword>
<dbReference type="PRINTS" id="PR00081">
    <property type="entry name" value="GDHRDH"/>
</dbReference>
<evidence type="ECO:0000313" key="6">
    <source>
        <dbReference type="Proteomes" id="UP000637002"/>
    </source>
</evidence>
<evidence type="ECO:0000259" key="4">
    <source>
        <dbReference type="SMART" id="SM00822"/>
    </source>
</evidence>
<reference evidence="5" key="1">
    <citation type="journal article" date="2014" name="Int. J. Syst. Evol. Microbiol.">
        <title>Complete genome sequence of Corynebacterium casei LMG S-19264T (=DSM 44701T), isolated from a smear-ripened cheese.</title>
        <authorList>
            <consortium name="US DOE Joint Genome Institute (JGI-PGF)"/>
            <person name="Walter F."/>
            <person name="Albersmeier A."/>
            <person name="Kalinowski J."/>
            <person name="Ruckert C."/>
        </authorList>
    </citation>
    <scope>NUCLEOTIDE SEQUENCE</scope>
    <source>
        <strain evidence="5">CGMCC 1.12919</strain>
    </source>
</reference>
<dbReference type="PANTHER" id="PTHR43639:SF1">
    <property type="entry name" value="SHORT-CHAIN DEHYDROGENASE_REDUCTASE FAMILY PROTEIN"/>
    <property type="match status" value="1"/>
</dbReference>
<name>A0A916XKT0_9HYPH</name>
<dbReference type="SMART" id="SM00822">
    <property type="entry name" value="PKS_KR"/>
    <property type="match status" value="1"/>
</dbReference>
<protein>
    <submittedName>
        <fullName evidence="5">Oxidoreductase</fullName>
    </submittedName>
</protein>
<dbReference type="FunFam" id="3.40.50.720:FF:000084">
    <property type="entry name" value="Short-chain dehydrogenase reductase"/>
    <property type="match status" value="1"/>
</dbReference>
<dbReference type="RefSeq" id="WP_188611427.1">
    <property type="nucleotide sequence ID" value="NZ_BMGG01000008.1"/>
</dbReference>
<proteinExistence type="inferred from homology"/>
<dbReference type="AlphaFoldDB" id="A0A916XKT0"/>
<dbReference type="InterPro" id="IPR057326">
    <property type="entry name" value="KR_dom"/>
</dbReference>
<dbReference type="EMBL" id="BMGG01000008">
    <property type="protein sequence ID" value="GGC82281.1"/>
    <property type="molecule type" value="Genomic_DNA"/>
</dbReference>